<proteinExistence type="predicted"/>
<accession>A0A9P1MC52</accession>
<gene>
    <name evidence="2" type="ORF">PPNO1_LOCUS5953</name>
</gene>
<organism evidence="2 3">
    <name type="scientific">Parascedosporium putredinis</name>
    <dbReference type="NCBI Taxonomy" id="1442378"/>
    <lineage>
        <taxon>Eukaryota</taxon>
        <taxon>Fungi</taxon>
        <taxon>Dikarya</taxon>
        <taxon>Ascomycota</taxon>
        <taxon>Pezizomycotina</taxon>
        <taxon>Sordariomycetes</taxon>
        <taxon>Hypocreomycetidae</taxon>
        <taxon>Microascales</taxon>
        <taxon>Microascaceae</taxon>
        <taxon>Parascedosporium</taxon>
    </lineage>
</organism>
<comment type="caution">
    <text evidence="2">The sequence shown here is derived from an EMBL/GenBank/DDBJ whole genome shotgun (WGS) entry which is preliminary data.</text>
</comment>
<reference evidence="2" key="1">
    <citation type="submission" date="2022-11" db="EMBL/GenBank/DDBJ databases">
        <authorList>
            <person name="Scott C."/>
            <person name="Bruce N."/>
        </authorList>
    </citation>
    <scope>NUCLEOTIDE SEQUENCE</scope>
</reference>
<evidence type="ECO:0000313" key="3">
    <source>
        <dbReference type="Proteomes" id="UP000838763"/>
    </source>
</evidence>
<name>A0A9P1MC52_9PEZI</name>
<protein>
    <submittedName>
        <fullName evidence="2">Uncharacterized protein</fullName>
    </submittedName>
</protein>
<feature type="region of interest" description="Disordered" evidence="1">
    <location>
        <begin position="1"/>
        <end position="54"/>
    </location>
</feature>
<evidence type="ECO:0000313" key="2">
    <source>
        <dbReference type="EMBL" id="CAI4216296.1"/>
    </source>
</evidence>
<evidence type="ECO:0000256" key="1">
    <source>
        <dbReference type="SAM" id="MobiDB-lite"/>
    </source>
</evidence>
<keyword evidence="3" id="KW-1185">Reference proteome</keyword>
<dbReference type="Proteomes" id="UP000838763">
    <property type="component" value="Unassembled WGS sequence"/>
</dbReference>
<dbReference type="AlphaFoldDB" id="A0A9P1MC52"/>
<sequence length="119" mass="13223">MTGSHLRAAPSGLVEHHRVASQPDYRAGMAATPSRSGQTSNQEERAAAKRKREEPEAIVINVSEDDPGATQSFISAKAAKLRPAPWEAWVHPFPERVNSFQYLLCRAPQQYKILELTVE</sequence>
<dbReference type="EMBL" id="CALLCH030000015">
    <property type="protein sequence ID" value="CAI4216296.1"/>
    <property type="molecule type" value="Genomic_DNA"/>
</dbReference>
<feature type="compositionally biased region" description="Basic and acidic residues" evidence="1">
    <location>
        <begin position="42"/>
        <end position="54"/>
    </location>
</feature>